<dbReference type="OrthoDB" id="53198at2"/>
<evidence type="ECO:0008006" key="4">
    <source>
        <dbReference type="Google" id="ProtNLM"/>
    </source>
</evidence>
<feature type="region of interest" description="Disordered" evidence="1">
    <location>
        <begin position="250"/>
        <end position="281"/>
    </location>
</feature>
<gene>
    <name evidence="2" type="ordered locus">Deipr_2273</name>
</gene>
<dbReference type="AlphaFoldDB" id="F0RPU3"/>
<name>F0RPU3_DEIPM</name>
<evidence type="ECO:0000313" key="3">
    <source>
        <dbReference type="Proteomes" id="UP000007718"/>
    </source>
</evidence>
<accession>F0RPU3</accession>
<feature type="region of interest" description="Disordered" evidence="1">
    <location>
        <begin position="188"/>
        <end position="213"/>
    </location>
</feature>
<dbReference type="KEGG" id="dpt:Deipr_2273"/>
<feature type="compositionally biased region" description="Low complexity" evidence="1">
    <location>
        <begin position="379"/>
        <end position="399"/>
    </location>
</feature>
<geneLocation type="plasmid" evidence="2 3">
    <name>pDEIPR01</name>
</geneLocation>
<evidence type="ECO:0000313" key="2">
    <source>
        <dbReference type="EMBL" id="ADY27399.1"/>
    </source>
</evidence>
<dbReference type="Pfam" id="PF06078">
    <property type="entry name" value="DUF937"/>
    <property type="match status" value="1"/>
</dbReference>
<feature type="compositionally biased region" description="Low complexity" evidence="1">
    <location>
        <begin position="255"/>
        <end position="281"/>
    </location>
</feature>
<dbReference type="Gene3D" id="2.60.40.10">
    <property type="entry name" value="Immunoglobulins"/>
    <property type="match status" value="1"/>
</dbReference>
<dbReference type="EMBL" id="CP002537">
    <property type="protein sequence ID" value="ADY27399.1"/>
    <property type="molecule type" value="Genomic_DNA"/>
</dbReference>
<dbReference type="RefSeq" id="WP_013623131.1">
    <property type="nucleotide sequence ID" value="NC_015169.1"/>
</dbReference>
<keyword evidence="2" id="KW-0614">Plasmid</keyword>
<proteinExistence type="predicted"/>
<reference evidence="2 3" key="1">
    <citation type="submission" date="2011-02" db="EMBL/GenBank/DDBJ databases">
        <title>The complete sequence of plasmid1 of Deinococcus proteolyticus DSM 20540.</title>
        <authorList>
            <consortium name="US DOE Joint Genome Institute (JGI-PGF)"/>
            <person name="Lucas S."/>
            <person name="Copeland A."/>
            <person name="Lapidus A."/>
            <person name="Bruce D."/>
            <person name="Goodwin L."/>
            <person name="Pitluck S."/>
            <person name="Kyrpides N."/>
            <person name="Mavromatis K."/>
            <person name="Pagani I."/>
            <person name="Ivanova N."/>
            <person name="Ovchinnikova G."/>
            <person name="Zeytun A."/>
            <person name="Detter J.C."/>
            <person name="Han C."/>
            <person name="Land M."/>
            <person name="Hauser L."/>
            <person name="Markowitz V."/>
            <person name="Cheng J.-F."/>
            <person name="Hugenholtz P."/>
            <person name="Woyke T."/>
            <person name="Wu D."/>
            <person name="Pukall R."/>
            <person name="Steenblock K."/>
            <person name="Brambilla E."/>
            <person name="Klenk H.-P."/>
            <person name="Eisen J.A."/>
        </authorList>
    </citation>
    <scope>NUCLEOTIDE SEQUENCE [LARGE SCALE GENOMIC DNA]</scope>
    <source>
        <strain evidence="3">ATCC 35074 / DSM 20540 / JCM 6276 / NBRC 101906 / NCIMB 13154 / VKM Ac-1939 / CCM 2703 / MRP</strain>
        <plasmid evidence="3">Plasmid pDEIPR01</plasmid>
    </source>
</reference>
<sequence>MNLQDQFSNFFSNRVVELLAGAVGLNPSQTQSALRTILPRQLDSLADLAGNPQTAANLGDLWTGSDLPQDPEQALGSAEGLSRLETLGQTLSGRLFGGTGNWLGDAAQFAGGNQSAASRLSHLALPLLLSFLGRSGVTAQNAASQLTGMRGALSAMLPAAGVAGVTQLVEGTGTGEVIDSVAARPEVEVREGAPVHATPTPAPAPQPEPERHLAAAPVPQERSGCNPLWLLPLLLLGGLAWYLSQNREEPIPAPTTSQTTTSTTTTTSASTTSASTTSASTTDEGIVVGNVKDGAELPLEPFVLSGTAPADEVLSITNQNGELLATETADADGKWEIQMPAPLAGENVYTVTGTPSEATSIFTVQGTGESSSAAATTPAAAATVSTTTSTTTTSAASTAGEPVTITEPASGAAVPAESFTIAGQGQPNAKYALFEDGVNVGTFFADEKGAWSADITAPQPGDRTYAVIDESGNQVAELPVTVNQPVASADCSVNDVLSLSLADGDTVSAPFRFGGTGSAESYTVRVLRGSDQIGEKVIDNGDNCSWSYLSEPGGQAGSTGEITYEVTPAGASTPESTITLNVVQSGANFENGQYVGPTTN</sequence>
<protein>
    <recommendedName>
        <fullName evidence="4">DUF937 domain-containing protein</fullName>
    </recommendedName>
</protein>
<dbReference type="Proteomes" id="UP000007718">
    <property type="component" value="Plasmid pDEIPR01"/>
</dbReference>
<dbReference type="HOGENOM" id="CLU_541557_0_0_0"/>
<keyword evidence="3" id="KW-1185">Reference proteome</keyword>
<dbReference type="InterPro" id="IPR009282">
    <property type="entry name" value="DUF937"/>
</dbReference>
<organism evidence="2 3">
    <name type="scientific">Deinococcus proteolyticus (strain ATCC 35074 / DSM 20540 / JCM 6276 / NBRC 101906 / NCIMB 13154 / VKM Ac-1939 / CCM 2703 / MRP)</name>
    <dbReference type="NCBI Taxonomy" id="693977"/>
    <lineage>
        <taxon>Bacteria</taxon>
        <taxon>Thermotogati</taxon>
        <taxon>Deinococcota</taxon>
        <taxon>Deinococci</taxon>
        <taxon>Deinococcales</taxon>
        <taxon>Deinococcaceae</taxon>
        <taxon>Deinococcus</taxon>
    </lineage>
</organism>
<dbReference type="InterPro" id="IPR013783">
    <property type="entry name" value="Ig-like_fold"/>
</dbReference>
<feature type="region of interest" description="Disordered" evidence="1">
    <location>
        <begin position="379"/>
        <end position="403"/>
    </location>
</feature>
<evidence type="ECO:0000256" key="1">
    <source>
        <dbReference type="SAM" id="MobiDB-lite"/>
    </source>
</evidence>